<gene>
    <name evidence="6" type="primary">icc</name>
    <name evidence="6" type="ORF">PNIG_a3298</name>
</gene>
<accession>A0AAC9UKB1</accession>
<protein>
    <submittedName>
        <fullName evidence="6">Icc protein</fullName>
    </submittedName>
</protein>
<keyword evidence="7" id="KW-1185">Reference proteome</keyword>
<organism evidence="6 7">
    <name type="scientific">Pseudoalteromonas nigrifaciens</name>
    <dbReference type="NCBI Taxonomy" id="28109"/>
    <lineage>
        <taxon>Bacteria</taxon>
        <taxon>Pseudomonadati</taxon>
        <taxon>Pseudomonadota</taxon>
        <taxon>Gammaproteobacteria</taxon>
        <taxon>Alteromonadales</taxon>
        <taxon>Pseudoalteromonadaceae</taxon>
        <taxon>Pseudoalteromonas</taxon>
    </lineage>
</organism>
<dbReference type="AlphaFoldDB" id="A0AAC9UKB1"/>
<keyword evidence="2" id="KW-0378">Hydrolase</keyword>
<dbReference type="Proteomes" id="UP000198329">
    <property type="component" value="Chromosome I"/>
</dbReference>
<dbReference type="KEGG" id="png:PNIG_a3298"/>
<dbReference type="GO" id="GO:0016787">
    <property type="term" value="F:hydrolase activity"/>
    <property type="evidence" value="ECO:0007669"/>
    <property type="project" value="UniProtKB-KW"/>
</dbReference>
<evidence type="ECO:0000313" key="7">
    <source>
        <dbReference type="Proteomes" id="UP000198329"/>
    </source>
</evidence>
<dbReference type="InterPro" id="IPR029052">
    <property type="entry name" value="Metallo-depent_PP-like"/>
</dbReference>
<evidence type="ECO:0000256" key="3">
    <source>
        <dbReference type="ARBA" id="ARBA00023004"/>
    </source>
</evidence>
<dbReference type="Pfam" id="PF00149">
    <property type="entry name" value="Metallophos"/>
    <property type="match status" value="1"/>
</dbReference>
<dbReference type="SUPFAM" id="SSF56300">
    <property type="entry name" value="Metallo-dependent phosphatases"/>
    <property type="match status" value="1"/>
</dbReference>
<name>A0AAC9UKB1_9GAMM</name>
<sequence length="273" mass="30430">MAWFDDTYTFNKPSLRIAHVTDCHLLADRNAEYFGVNTATYFQQALEHMALQQLDAVVFGGDLTQDHSVESYLLFSELISNSTLTCPVFWLPGNHDEIALLEQISGGQIKAAKRLVANNLTNSLTNNASTDIELLLINSKGLTPAGWVTSEHLNEISDCLAQPVSKQLVFCHHNPLPINGYLDKHMLENGPQLLNTLVNNGNVAALIHGHVHNDYTQCFRELDIYATPASSVQFTKHSKAWQQQNNGPAYRMLYINSSQGQVHINTDVIWLSA</sequence>
<evidence type="ECO:0000256" key="4">
    <source>
        <dbReference type="ARBA" id="ARBA00025742"/>
    </source>
</evidence>
<evidence type="ECO:0000256" key="1">
    <source>
        <dbReference type="ARBA" id="ARBA00022723"/>
    </source>
</evidence>
<dbReference type="RefSeq" id="WP_089368753.1">
    <property type="nucleotide sequence ID" value="NZ_BJXZ01000018.1"/>
</dbReference>
<dbReference type="Gene3D" id="3.60.21.10">
    <property type="match status" value="1"/>
</dbReference>
<dbReference type="PANTHER" id="PTHR42988:SF2">
    <property type="entry name" value="CYCLIC NUCLEOTIDE PHOSPHODIESTERASE CBUA0032-RELATED"/>
    <property type="match status" value="1"/>
</dbReference>
<dbReference type="InterPro" id="IPR050884">
    <property type="entry name" value="CNP_phosphodiesterase-III"/>
</dbReference>
<evidence type="ECO:0000259" key="5">
    <source>
        <dbReference type="Pfam" id="PF00149"/>
    </source>
</evidence>
<evidence type="ECO:0000313" key="6">
    <source>
        <dbReference type="EMBL" id="ASM55206.1"/>
    </source>
</evidence>
<dbReference type="GeneID" id="300942842"/>
<dbReference type="EMBL" id="CP011036">
    <property type="protein sequence ID" value="ASM55206.1"/>
    <property type="molecule type" value="Genomic_DNA"/>
</dbReference>
<keyword evidence="1" id="KW-0479">Metal-binding</keyword>
<comment type="similarity">
    <text evidence="4">Belongs to the cyclic nucleotide phosphodiesterase class-III family.</text>
</comment>
<keyword evidence="3" id="KW-0408">Iron</keyword>
<dbReference type="PANTHER" id="PTHR42988">
    <property type="entry name" value="PHOSPHOHYDROLASE"/>
    <property type="match status" value="1"/>
</dbReference>
<feature type="domain" description="Calcineurin-like phosphoesterase" evidence="5">
    <location>
        <begin position="15"/>
        <end position="213"/>
    </location>
</feature>
<evidence type="ECO:0000256" key="2">
    <source>
        <dbReference type="ARBA" id="ARBA00022801"/>
    </source>
</evidence>
<reference evidence="6 7" key="1">
    <citation type="submission" date="2015-03" db="EMBL/GenBank/DDBJ databases">
        <authorList>
            <person name="Xie B.-B."/>
            <person name="Rong J.-C."/>
            <person name="Qin Q.-L."/>
            <person name="Zhang Y.-Z."/>
        </authorList>
    </citation>
    <scope>NUCLEOTIDE SEQUENCE [LARGE SCALE GENOMIC DNA]</scope>
    <source>
        <strain evidence="6 7">KMM 661</strain>
    </source>
</reference>
<dbReference type="GO" id="GO:0046872">
    <property type="term" value="F:metal ion binding"/>
    <property type="evidence" value="ECO:0007669"/>
    <property type="project" value="UniProtKB-KW"/>
</dbReference>
<proteinExistence type="inferred from homology"/>
<dbReference type="InterPro" id="IPR004843">
    <property type="entry name" value="Calcineurin-like_PHP"/>
</dbReference>